<organism evidence="1 2">
    <name type="scientific">Amycolatopsis dendrobii</name>
    <dbReference type="NCBI Taxonomy" id="2760662"/>
    <lineage>
        <taxon>Bacteria</taxon>
        <taxon>Bacillati</taxon>
        <taxon>Actinomycetota</taxon>
        <taxon>Actinomycetes</taxon>
        <taxon>Pseudonocardiales</taxon>
        <taxon>Pseudonocardiaceae</taxon>
        <taxon>Amycolatopsis</taxon>
    </lineage>
</organism>
<proteinExistence type="predicted"/>
<dbReference type="Pfam" id="PF08962">
    <property type="entry name" value="Rv2632c-like"/>
    <property type="match status" value="1"/>
</dbReference>
<comment type="caution">
    <text evidence="1">The sequence shown here is derived from an EMBL/GenBank/DDBJ whole genome shotgun (WGS) entry which is preliminary data.</text>
</comment>
<name>A0A7W3W3M7_9PSEU</name>
<reference evidence="1 2" key="1">
    <citation type="submission" date="2020-08" db="EMBL/GenBank/DDBJ databases">
        <title>Amycolatopsis sp. nov. DR6-1 isolated from Dendrobium heterocarpum.</title>
        <authorList>
            <person name="Tedsree N."/>
            <person name="Kuncharoen N."/>
            <person name="Likhitwitayawuid K."/>
            <person name="Tanasupawat S."/>
        </authorList>
    </citation>
    <scope>NUCLEOTIDE SEQUENCE [LARGE SCALE GENOMIC DNA]</scope>
    <source>
        <strain evidence="1 2">DR6-1</strain>
    </source>
</reference>
<keyword evidence="2" id="KW-1185">Reference proteome</keyword>
<protein>
    <submittedName>
        <fullName evidence="1">DUF1876 family protein</fullName>
    </submittedName>
</protein>
<dbReference type="RefSeq" id="WP_182894975.1">
    <property type="nucleotide sequence ID" value="NZ_JACGZW010000013.1"/>
</dbReference>
<evidence type="ECO:0000313" key="1">
    <source>
        <dbReference type="EMBL" id="MBB1158195.1"/>
    </source>
</evidence>
<accession>A0A7W3W3M7</accession>
<gene>
    <name evidence="1" type="ORF">H4281_34050</name>
</gene>
<evidence type="ECO:0000313" key="2">
    <source>
        <dbReference type="Proteomes" id="UP000526734"/>
    </source>
</evidence>
<dbReference type="Gene3D" id="3.30.160.240">
    <property type="entry name" value="Rv1738"/>
    <property type="match status" value="1"/>
</dbReference>
<dbReference type="SUPFAM" id="SSF143212">
    <property type="entry name" value="Rv2632c-like"/>
    <property type="match status" value="1"/>
</dbReference>
<sequence length="105" mass="11141">MTETPQQWTLAVAFDRTVHYTRARAVLRTGDGDEFSGVGLAHSAAEGRGLTHVAGYLAAGRALCDLSQELLEAVVIDVDAEMNQLSATVPASRTAADHHPDALRA</sequence>
<dbReference type="AlphaFoldDB" id="A0A7W3W3M7"/>
<dbReference type="Proteomes" id="UP000526734">
    <property type="component" value="Unassembled WGS sequence"/>
</dbReference>
<dbReference type="InterPro" id="IPR015057">
    <property type="entry name" value="Rv2632c-like"/>
</dbReference>
<dbReference type="EMBL" id="JACGZW010000013">
    <property type="protein sequence ID" value="MBB1158195.1"/>
    <property type="molecule type" value="Genomic_DNA"/>
</dbReference>
<dbReference type="InterPro" id="IPR038070">
    <property type="entry name" value="Rv2632c-like_sf"/>
</dbReference>